<sequence>MARGALARLAALLALLALAGCGSSSTRAVPSAGPRAYDPLLNGVRLSRLEANPELCYFTLGQGPLTISKVVDRPLAAGCGYQGALEIADARPLAYNRSFIATCRLAAALAIWQQQVVEPAALQRFGQPVDRIEHWGTYACRNRNSRQGGPRSEHATANAIDVAAFVLADGTMVSVKEDWGGWGDKAAFLRQVHDGACKVFNGILGPDANAEHRDHFHLDMGRWRFCE</sequence>
<feature type="domain" description="Extensin-like C-terminal" evidence="2">
    <location>
        <begin position="55"/>
        <end position="226"/>
    </location>
</feature>
<organism evidence="3 4">
    <name type="scientific">Tistlia consotensis USBA 355</name>
    <dbReference type="NCBI Taxonomy" id="560819"/>
    <lineage>
        <taxon>Bacteria</taxon>
        <taxon>Pseudomonadati</taxon>
        <taxon>Pseudomonadota</taxon>
        <taxon>Alphaproteobacteria</taxon>
        <taxon>Rhodospirillales</taxon>
        <taxon>Rhodovibrionaceae</taxon>
        <taxon>Tistlia</taxon>
    </lineage>
</organism>
<dbReference type="EMBL" id="FWZX01000019">
    <property type="protein sequence ID" value="SMF54007.1"/>
    <property type="molecule type" value="Genomic_DNA"/>
</dbReference>
<dbReference type="AlphaFoldDB" id="A0A1Y6CHV0"/>
<dbReference type="InterPro" id="IPR009683">
    <property type="entry name" value="Extensin-like_C"/>
</dbReference>
<accession>A0A1Y6CHV0</accession>
<dbReference type="STRING" id="560819.SAMN05428998_11984"/>
<dbReference type="Proteomes" id="UP000192917">
    <property type="component" value="Unassembled WGS sequence"/>
</dbReference>
<evidence type="ECO:0000256" key="1">
    <source>
        <dbReference type="SAM" id="SignalP"/>
    </source>
</evidence>
<dbReference type="Pfam" id="PF06904">
    <property type="entry name" value="Extensin-like_C"/>
    <property type="match status" value="1"/>
</dbReference>
<dbReference type="RefSeq" id="WP_200808597.1">
    <property type="nucleotide sequence ID" value="NZ_FWZX01000019.1"/>
</dbReference>
<evidence type="ECO:0000313" key="3">
    <source>
        <dbReference type="EMBL" id="SMF54007.1"/>
    </source>
</evidence>
<gene>
    <name evidence="3" type="ORF">SAMN05428998_11984</name>
</gene>
<proteinExistence type="predicted"/>
<name>A0A1Y6CHV0_9PROT</name>
<reference evidence="3 4" key="1">
    <citation type="submission" date="2017-04" db="EMBL/GenBank/DDBJ databases">
        <authorList>
            <person name="Afonso C.L."/>
            <person name="Miller P.J."/>
            <person name="Scott M.A."/>
            <person name="Spackman E."/>
            <person name="Goraichik I."/>
            <person name="Dimitrov K.M."/>
            <person name="Suarez D.L."/>
            <person name="Swayne D.E."/>
        </authorList>
    </citation>
    <scope>NUCLEOTIDE SEQUENCE [LARGE SCALE GENOMIC DNA]</scope>
    <source>
        <strain evidence="3 4">USBA 355</strain>
    </source>
</reference>
<evidence type="ECO:0000313" key="4">
    <source>
        <dbReference type="Proteomes" id="UP000192917"/>
    </source>
</evidence>
<protein>
    <submittedName>
        <fullName evidence="3">Uncharacterized conserved protein</fullName>
    </submittedName>
</protein>
<dbReference type="PROSITE" id="PS51257">
    <property type="entry name" value="PROKAR_LIPOPROTEIN"/>
    <property type="match status" value="1"/>
</dbReference>
<feature type="chain" id="PRO_5012848251" evidence="1">
    <location>
        <begin position="20"/>
        <end position="227"/>
    </location>
</feature>
<feature type="signal peptide" evidence="1">
    <location>
        <begin position="1"/>
        <end position="19"/>
    </location>
</feature>
<keyword evidence="4" id="KW-1185">Reference proteome</keyword>
<evidence type="ECO:0000259" key="2">
    <source>
        <dbReference type="Pfam" id="PF06904"/>
    </source>
</evidence>
<keyword evidence="1" id="KW-0732">Signal</keyword>